<evidence type="ECO:0000313" key="2">
    <source>
        <dbReference type="EMBL" id="CAI5449248.1"/>
    </source>
</evidence>
<protein>
    <recommendedName>
        <fullName evidence="4">CHCH domain-containing protein</fullName>
    </recommendedName>
</protein>
<dbReference type="OrthoDB" id="7481291at2759"/>
<dbReference type="PANTHER" id="PTHR21622:SF4">
    <property type="entry name" value="CHCH DOMAIN-CONTAINING PROTEIN-RELATED"/>
    <property type="match status" value="1"/>
</dbReference>
<dbReference type="Gene3D" id="1.10.287.2900">
    <property type="match status" value="1"/>
</dbReference>
<evidence type="ECO:0000313" key="3">
    <source>
        <dbReference type="Proteomes" id="UP001152747"/>
    </source>
</evidence>
<accession>A0A9P1ITS4</accession>
<gene>
    <name evidence="2" type="ORF">CAMP_LOCUS11885</name>
</gene>
<dbReference type="Proteomes" id="UP001152747">
    <property type="component" value="Unassembled WGS sequence"/>
</dbReference>
<keyword evidence="1" id="KW-1015">Disulfide bond</keyword>
<name>A0A9P1ITS4_9PELO</name>
<dbReference type="InterPro" id="IPR039289">
    <property type="entry name" value="CHCHD4"/>
</dbReference>
<dbReference type="GO" id="GO:0045041">
    <property type="term" value="P:protein import into mitochondrial intermembrane space"/>
    <property type="evidence" value="ECO:0007669"/>
    <property type="project" value="InterPro"/>
</dbReference>
<organism evidence="2 3">
    <name type="scientific">Caenorhabditis angaria</name>
    <dbReference type="NCBI Taxonomy" id="860376"/>
    <lineage>
        <taxon>Eukaryota</taxon>
        <taxon>Metazoa</taxon>
        <taxon>Ecdysozoa</taxon>
        <taxon>Nematoda</taxon>
        <taxon>Chromadorea</taxon>
        <taxon>Rhabditida</taxon>
        <taxon>Rhabditina</taxon>
        <taxon>Rhabditomorpha</taxon>
        <taxon>Rhabditoidea</taxon>
        <taxon>Rhabditidae</taxon>
        <taxon>Peloderinae</taxon>
        <taxon>Caenorhabditis</taxon>
    </lineage>
</organism>
<keyword evidence="3" id="KW-1185">Reference proteome</keyword>
<evidence type="ECO:0008006" key="4">
    <source>
        <dbReference type="Google" id="ProtNLM"/>
    </source>
</evidence>
<dbReference type="PANTHER" id="PTHR21622">
    <property type="entry name" value="COILED-COIL-HELIX-COILED-COIL-HELIX DOMAIN CONTAINING 4"/>
    <property type="match status" value="1"/>
</dbReference>
<dbReference type="AlphaFoldDB" id="A0A9P1ITS4"/>
<dbReference type="GO" id="GO:0015035">
    <property type="term" value="F:protein-disulfide reductase activity"/>
    <property type="evidence" value="ECO:0007669"/>
    <property type="project" value="InterPro"/>
</dbReference>
<evidence type="ECO:0000256" key="1">
    <source>
        <dbReference type="ARBA" id="ARBA00023157"/>
    </source>
</evidence>
<sequence length="115" mass="13143">MITRKNQDTVVVINRNEYFADPKVQIDISKYKEPGPKFPDGSINWQCPCMAGGSLVSHRCGNFFRELYICMKSDESKDASVKCPNQFVNWAACMQNMSAEKREMMRKAMTETTTS</sequence>
<dbReference type="EMBL" id="CANHGI010000004">
    <property type="protein sequence ID" value="CAI5449248.1"/>
    <property type="molecule type" value="Genomic_DNA"/>
</dbReference>
<reference evidence="2" key="1">
    <citation type="submission" date="2022-11" db="EMBL/GenBank/DDBJ databases">
        <authorList>
            <person name="Kikuchi T."/>
        </authorList>
    </citation>
    <scope>NUCLEOTIDE SEQUENCE</scope>
    <source>
        <strain evidence="2">PS1010</strain>
    </source>
</reference>
<dbReference type="GO" id="GO:0005758">
    <property type="term" value="C:mitochondrial intermembrane space"/>
    <property type="evidence" value="ECO:0007669"/>
    <property type="project" value="TreeGrafter"/>
</dbReference>
<comment type="caution">
    <text evidence="2">The sequence shown here is derived from an EMBL/GenBank/DDBJ whole genome shotgun (WGS) entry which is preliminary data.</text>
</comment>
<proteinExistence type="predicted"/>